<proteinExistence type="predicted"/>
<reference evidence="1 2" key="1">
    <citation type="journal article" date="2021" name="bioRxiv">
        <title>The Gossypium anomalum genome as a resource for cotton improvement and evolutionary analysis of hybrid incompatibility.</title>
        <authorList>
            <person name="Grover C.E."/>
            <person name="Yuan D."/>
            <person name="Arick M.A."/>
            <person name="Miller E.R."/>
            <person name="Hu G."/>
            <person name="Peterson D.G."/>
            <person name="Wendel J.F."/>
            <person name="Udall J.A."/>
        </authorList>
    </citation>
    <scope>NUCLEOTIDE SEQUENCE [LARGE SCALE GENOMIC DNA]</scope>
    <source>
        <strain evidence="1">JFW-Udall</strain>
        <tissue evidence="1">Leaf</tissue>
    </source>
</reference>
<sequence>MNMIDAASGGALFNMSPHQARDLISMMATNTQQFRANPEPTRRVHQLRWLNQYRKGKEEKEILETFKNIKINISLLDAIKQILRYAKFFKKLCTNKRKLTGDERVSVGENVSAVLQ</sequence>
<protein>
    <submittedName>
        <fullName evidence="1">Uncharacterized protein</fullName>
    </submittedName>
</protein>
<keyword evidence="2" id="KW-1185">Reference proteome</keyword>
<evidence type="ECO:0000313" key="2">
    <source>
        <dbReference type="Proteomes" id="UP000701853"/>
    </source>
</evidence>
<dbReference type="EMBL" id="JAHUZN010000008">
    <property type="protein sequence ID" value="KAG8486067.1"/>
    <property type="molecule type" value="Genomic_DNA"/>
</dbReference>
<accession>A0A8J6CSR3</accession>
<dbReference type="AlphaFoldDB" id="A0A8J6CSR3"/>
<gene>
    <name evidence="1" type="ORF">CXB51_019448</name>
</gene>
<name>A0A8J6CSR3_9ROSI</name>
<comment type="caution">
    <text evidence="1">The sequence shown here is derived from an EMBL/GenBank/DDBJ whole genome shotgun (WGS) entry which is preliminary data.</text>
</comment>
<evidence type="ECO:0000313" key="1">
    <source>
        <dbReference type="EMBL" id="KAG8486067.1"/>
    </source>
</evidence>
<organism evidence="1 2">
    <name type="scientific">Gossypium anomalum</name>
    <dbReference type="NCBI Taxonomy" id="47600"/>
    <lineage>
        <taxon>Eukaryota</taxon>
        <taxon>Viridiplantae</taxon>
        <taxon>Streptophyta</taxon>
        <taxon>Embryophyta</taxon>
        <taxon>Tracheophyta</taxon>
        <taxon>Spermatophyta</taxon>
        <taxon>Magnoliopsida</taxon>
        <taxon>eudicotyledons</taxon>
        <taxon>Gunneridae</taxon>
        <taxon>Pentapetalae</taxon>
        <taxon>rosids</taxon>
        <taxon>malvids</taxon>
        <taxon>Malvales</taxon>
        <taxon>Malvaceae</taxon>
        <taxon>Malvoideae</taxon>
        <taxon>Gossypium</taxon>
    </lineage>
</organism>
<dbReference type="Proteomes" id="UP000701853">
    <property type="component" value="Chromosome 8"/>
</dbReference>
<dbReference type="OrthoDB" id="1937287at2759"/>